<feature type="region of interest" description="Disordered" evidence="1">
    <location>
        <begin position="16"/>
        <end position="35"/>
    </location>
</feature>
<reference evidence="2 3" key="1">
    <citation type="submission" date="2018-07" db="EMBL/GenBank/DDBJ databases">
        <title>Genomic Encyclopedia of Type Strains, Phase III (KMG-III): the genomes of soil and plant-associated and newly described type strains.</title>
        <authorList>
            <person name="Whitman W."/>
        </authorList>
    </citation>
    <scope>NUCLEOTIDE SEQUENCE [LARGE SCALE GENOMIC DNA]</scope>
    <source>
        <strain evidence="2 3">CECT 8575</strain>
    </source>
</reference>
<dbReference type="AlphaFoldDB" id="A0A368VPJ2"/>
<proteinExistence type="predicted"/>
<dbReference type="EMBL" id="QPJC01000009">
    <property type="protein sequence ID" value="RCW41060.1"/>
    <property type="molecule type" value="Genomic_DNA"/>
</dbReference>
<gene>
    <name evidence="2" type="ORF">DFQ14_109137</name>
</gene>
<dbReference type="Proteomes" id="UP000253495">
    <property type="component" value="Unassembled WGS sequence"/>
</dbReference>
<keyword evidence="3" id="KW-1185">Reference proteome</keyword>
<feature type="region of interest" description="Disordered" evidence="1">
    <location>
        <begin position="60"/>
        <end position="90"/>
    </location>
</feature>
<evidence type="ECO:0000313" key="3">
    <source>
        <dbReference type="Proteomes" id="UP000253495"/>
    </source>
</evidence>
<organism evidence="2 3">
    <name type="scientific">Halopolyspora algeriensis</name>
    <dbReference type="NCBI Taxonomy" id="1500506"/>
    <lineage>
        <taxon>Bacteria</taxon>
        <taxon>Bacillati</taxon>
        <taxon>Actinomycetota</taxon>
        <taxon>Actinomycetes</taxon>
        <taxon>Actinomycetes incertae sedis</taxon>
        <taxon>Halopolyspora</taxon>
    </lineage>
</organism>
<evidence type="ECO:0000256" key="1">
    <source>
        <dbReference type="SAM" id="MobiDB-lite"/>
    </source>
</evidence>
<evidence type="ECO:0000313" key="2">
    <source>
        <dbReference type="EMBL" id="RCW41060.1"/>
    </source>
</evidence>
<protein>
    <submittedName>
        <fullName evidence="2">Uncharacterized protein</fullName>
    </submittedName>
</protein>
<comment type="caution">
    <text evidence="2">The sequence shown here is derived from an EMBL/GenBank/DDBJ whole genome shotgun (WGS) entry which is preliminary data.</text>
</comment>
<sequence>MTAHFPRAGLARACHTDTGDLAGQGRRPRDNHELPQYRHCVDNGVAPQSERVRRSCGISARLPPMQQEEQPETASGRVPQEEVDSCADESPARSWRVASASVISGQRCRDTARPRCAKPCSAREIHGTIAPVAASFLHGPQRPEHSFDWCRCARTAAGYRGTAGADSAAAVHNTDIRTRQGRCGLLGQPGAPAGWCGTISFPRIQGGDTVDRLSTAAARAALVSAGQAKLGE</sequence>
<name>A0A368VPJ2_9ACTN</name>
<accession>A0A368VPJ2</accession>